<evidence type="ECO:0000313" key="2">
    <source>
        <dbReference type="Proteomes" id="UP001150217"/>
    </source>
</evidence>
<dbReference type="Proteomes" id="UP001150217">
    <property type="component" value="Unassembled WGS sequence"/>
</dbReference>
<evidence type="ECO:0000313" key="1">
    <source>
        <dbReference type="EMBL" id="KAJ4492449.1"/>
    </source>
</evidence>
<sequence>MTGDLLSDTTIPRTTSFNEVVTEDFSTVVTSACRLAVHSQFMTGRELLAARSATPALLFPSKTDKRTWNRSSASSNIENLFRTSYLSRSIVHVI</sequence>
<reference evidence="1" key="1">
    <citation type="submission" date="2022-08" db="EMBL/GenBank/DDBJ databases">
        <title>A Global Phylogenomic Analysis of the Shiitake Genus Lentinula.</title>
        <authorList>
            <consortium name="DOE Joint Genome Institute"/>
            <person name="Sierra-Patev S."/>
            <person name="Min B."/>
            <person name="Naranjo-Ortiz M."/>
            <person name="Looney B."/>
            <person name="Konkel Z."/>
            <person name="Slot J.C."/>
            <person name="Sakamoto Y."/>
            <person name="Steenwyk J.L."/>
            <person name="Rokas A."/>
            <person name="Carro J."/>
            <person name="Camarero S."/>
            <person name="Ferreira P."/>
            <person name="Molpeceres G."/>
            <person name="Ruiz-Duenas F.J."/>
            <person name="Serrano A."/>
            <person name="Henrissat B."/>
            <person name="Drula E."/>
            <person name="Hughes K.W."/>
            <person name="Mata J.L."/>
            <person name="Ishikawa N.K."/>
            <person name="Vargas-Isla R."/>
            <person name="Ushijima S."/>
            <person name="Smith C.A."/>
            <person name="Ahrendt S."/>
            <person name="Andreopoulos W."/>
            <person name="He G."/>
            <person name="Labutti K."/>
            <person name="Lipzen A."/>
            <person name="Ng V."/>
            <person name="Riley R."/>
            <person name="Sandor L."/>
            <person name="Barry K."/>
            <person name="Martinez A.T."/>
            <person name="Xiao Y."/>
            <person name="Gibbons J.G."/>
            <person name="Terashima K."/>
            <person name="Grigoriev I.V."/>
            <person name="Hibbett D.S."/>
        </authorList>
    </citation>
    <scope>NUCLEOTIDE SEQUENCE</scope>
    <source>
        <strain evidence="1">RHP3577 ss4</strain>
    </source>
</reference>
<protein>
    <submittedName>
        <fullName evidence="1">Uncharacterized protein</fullName>
    </submittedName>
</protein>
<gene>
    <name evidence="1" type="ORF">C8R41DRAFT_831517</name>
</gene>
<keyword evidence="2" id="KW-1185">Reference proteome</keyword>
<dbReference type="EMBL" id="JANVFT010000037">
    <property type="protein sequence ID" value="KAJ4492449.1"/>
    <property type="molecule type" value="Genomic_DNA"/>
</dbReference>
<organism evidence="1 2">
    <name type="scientific">Lentinula lateritia</name>
    <dbReference type="NCBI Taxonomy" id="40482"/>
    <lineage>
        <taxon>Eukaryota</taxon>
        <taxon>Fungi</taxon>
        <taxon>Dikarya</taxon>
        <taxon>Basidiomycota</taxon>
        <taxon>Agaricomycotina</taxon>
        <taxon>Agaricomycetes</taxon>
        <taxon>Agaricomycetidae</taxon>
        <taxon>Agaricales</taxon>
        <taxon>Marasmiineae</taxon>
        <taxon>Omphalotaceae</taxon>
        <taxon>Lentinula</taxon>
    </lineage>
</organism>
<comment type="caution">
    <text evidence="1">The sequence shown here is derived from an EMBL/GenBank/DDBJ whole genome shotgun (WGS) entry which is preliminary data.</text>
</comment>
<proteinExistence type="predicted"/>
<accession>A0ABQ8VFM8</accession>
<name>A0ABQ8VFM8_9AGAR</name>